<sequence length="57" mass="6844">MEGNNELYNQLLEATKNGAVFRKLFQRNKNHFIKTSGFISREVRYARAIYCIKVWLY</sequence>
<name>A0ACB0ZLL2_MELEN</name>
<proteinExistence type="predicted"/>
<dbReference type="Proteomes" id="UP001497535">
    <property type="component" value="Unassembled WGS sequence"/>
</dbReference>
<reference evidence="1" key="1">
    <citation type="submission" date="2023-11" db="EMBL/GenBank/DDBJ databases">
        <authorList>
            <person name="Poullet M."/>
        </authorList>
    </citation>
    <scope>NUCLEOTIDE SEQUENCE</scope>
    <source>
        <strain evidence="1">E1834</strain>
    </source>
</reference>
<evidence type="ECO:0000313" key="1">
    <source>
        <dbReference type="EMBL" id="CAK5079980.1"/>
    </source>
</evidence>
<keyword evidence="2" id="KW-1185">Reference proteome</keyword>
<dbReference type="EMBL" id="CAVMJV010000040">
    <property type="protein sequence ID" value="CAK5079980.1"/>
    <property type="molecule type" value="Genomic_DNA"/>
</dbReference>
<gene>
    <name evidence="1" type="ORF">MENTE1834_LOCUS27129</name>
</gene>
<comment type="caution">
    <text evidence="1">The sequence shown here is derived from an EMBL/GenBank/DDBJ whole genome shotgun (WGS) entry which is preliminary data.</text>
</comment>
<organism evidence="1 2">
    <name type="scientific">Meloidogyne enterolobii</name>
    <name type="common">Root-knot nematode worm</name>
    <name type="synonym">Meloidogyne mayaguensis</name>
    <dbReference type="NCBI Taxonomy" id="390850"/>
    <lineage>
        <taxon>Eukaryota</taxon>
        <taxon>Metazoa</taxon>
        <taxon>Ecdysozoa</taxon>
        <taxon>Nematoda</taxon>
        <taxon>Chromadorea</taxon>
        <taxon>Rhabditida</taxon>
        <taxon>Tylenchina</taxon>
        <taxon>Tylenchomorpha</taxon>
        <taxon>Tylenchoidea</taxon>
        <taxon>Meloidogynidae</taxon>
        <taxon>Meloidogyninae</taxon>
        <taxon>Meloidogyne</taxon>
    </lineage>
</organism>
<accession>A0ACB0ZLL2</accession>
<evidence type="ECO:0000313" key="2">
    <source>
        <dbReference type="Proteomes" id="UP001497535"/>
    </source>
</evidence>
<protein>
    <submittedName>
        <fullName evidence="1">Uncharacterized protein</fullName>
    </submittedName>
</protein>